<evidence type="ECO:0000256" key="2">
    <source>
        <dbReference type="ARBA" id="ARBA00022723"/>
    </source>
</evidence>
<dbReference type="InterPro" id="IPR023214">
    <property type="entry name" value="HAD_sf"/>
</dbReference>
<keyword evidence="3 6" id="KW-0378">Hydrolase</keyword>
<comment type="similarity">
    <text evidence="5">Belongs to the HAD-like hydrolase superfamily. Cof family.</text>
</comment>
<dbReference type="RefSeq" id="WP_005887102.1">
    <property type="nucleotide sequence ID" value="NZ_CP028102.1"/>
</dbReference>
<keyword evidence="4" id="KW-0460">Magnesium</keyword>
<evidence type="ECO:0000256" key="4">
    <source>
        <dbReference type="ARBA" id="ARBA00022842"/>
    </source>
</evidence>
<dbReference type="GO" id="GO:0016787">
    <property type="term" value="F:hydrolase activity"/>
    <property type="evidence" value="ECO:0007669"/>
    <property type="project" value="UniProtKB-KW"/>
</dbReference>
<dbReference type="Pfam" id="PF08282">
    <property type="entry name" value="Hydrolase_3"/>
    <property type="match status" value="1"/>
</dbReference>
<evidence type="ECO:0000313" key="6">
    <source>
        <dbReference type="EMBL" id="AVQ19640.1"/>
    </source>
</evidence>
<dbReference type="InterPro" id="IPR036412">
    <property type="entry name" value="HAD-like_sf"/>
</dbReference>
<name>A0ABM6TYS7_FUSMR</name>
<dbReference type="PANTHER" id="PTHR47267:SF4">
    <property type="entry name" value="PYRIDOXAL PHOSPHATE PHOSPHATASE YIGL"/>
    <property type="match status" value="1"/>
</dbReference>
<dbReference type="PANTHER" id="PTHR47267">
    <property type="match status" value="1"/>
</dbReference>
<accession>A0ABM6TYS7</accession>
<dbReference type="CDD" id="cd07516">
    <property type="entry name" value="HAD_Pase"/>
    <property type="match status" value="1"/>
</dbReference>
<keyword evidence="2" id="KW-0479">Metal-binding</keyword>
<reference evidence="7" key="1">
    <citation type="journal article" date="2018" name="MSphere">
        <title>Fusobacterium Genomics Using MinION and Illumina Sequencing Enables Genome Completion and Correction.</title>
        <authorList>
            <person name="Todd S.M."/>
            <person name="Settlage R.E."/>
            <person name="Lahmers K.K."/>
            <person name="Slade D.J."/>
        </authorList>
    </citation>
    <scope>NUCLEOTIDE SEQUENCE [LARGE SCALE GENOMIC DNA]</scope>
    <source>
        <strain evidence="7">ATCC 9817</strain>
    </source>
</reference>
<comment type="cofactor">
    <cofactor evidence="1">
        <name>Mg(2+)</name>
        <dbReference type="ChEBI" id="CHEBI:18420"/>
    </cofactor>
</comment>
<evidence type="ECO:0000256" key="3">
    <source>
        <dbReference type="ARBA" id="ARBA00022801"/>
    </source>
</evidence>
<dbReference type="InterPro" id="IPR006379">
    <property type="entry name" value="HAD-SF_hydro_IIB"/>
</dbReference>
<dbReference type="NCBIfam" id="TIGR00099">
    <property type="entry name" value="Cof-subfamily"/>
    <property type="match status" value="1"/>
</dbReference>
<evidence type="ECO:0000256" key="5">
    <source>
        <dbReference type="ARBA" id="ARBA00034778"/>
    </source>
</evidence>
<proteinExistence type="inferred from homology"/>
<keyword evidence="7" id="KW-1185">Reference proteome</keyword>
<dbReference type="Gene3D" id="3.40.50.1000">
    <property type="entry name" value="HAD superfamily/HAD-like"/>
    <property type="match status" value="1"/>
</dbReference>
<dbReference type="SUPFAM" id="SSF56784">
    <property type="entry name" value="HAD-like"/>
    <property type="match status" value="1"/>
</dbReference>
<dbReference type="Proteomes" id="UP000240258">
    <property type="component" value="Chromosome"/>
</dbReference>
<evidence type="ECO:0000256" key="1">
    <source>
        <dbReference type="ARBA" id="ARBA00001946"/>
    </source>
</evidence>
<evidence type="ECO:0000313" key="7">
    <source>
        <dbReference type="Proteomes" id="UP000240258"/>
    </source>
</evidence>
<dbReference type="InterPro" id="IPR000150">
    <property type="entry name" value="Cof"/>
</dbReference>
<dbReference type="EMBL" id="CP028102">
    <property type="protein sequence ID" value="AVQ19640.1"/>
    <property type="molecule type" value="Genomic_DNA"/>
</dbReference>
<dbReference type="Gene3D" id="3.30.1240.10">
    <property type="match status" value="1"/>
</dbReference>
<organism evidence="6 7">
    <name type="scientific">Fusobacterium mortiferum ATCC 9817</name>
    <dbReference type="NCBI Taxonomy" id="469616"/>
    <lineage>
        <taxon>Bacteria</taxon>
        <taxon>Fusobacteriati</taxon>
        <taxon>Fusobacteriota</taxon>
        <taxon>Fusobacteriia</taxon>
        <taxon>Fusobacteriales</taxon>
        <taxon>Fusobacteriaceae</taxon>
        <taxon>Fusobacterium</taxon>
    </lineage>
</organism>
<dbReference type="PROSITE" id="PS01228">
    <property type="entry name" value="COF_1"/>
    <property type="match status" value="1"/>
</dbReference>
<sequence length="267" mass="30776">MRYKIVVSDLDGTLLNSQHRISDYTVSTIRKLEKKGIKFVIATGRHYEDAKYFFNQIGVAKYLISGNGSFIHSENWNEIGRESIDRKLIKTLLELEVEEGTSRSIYKGKDWYTDRIVQDYIDFHKESKYSPQISNLDKFKNVEAEKIFFINPNRKVIEKLEKKMKNLELDKYLNIATSQPTCLEIMSKKANKGEALKTLLKYENIDFKEIISFGAALNDKEMLENSGMGIIMGNGDKRLKEILKECKVIGSSDEDAAAKFLENLFDL</sequence>
<dbReference type="GeneID" id="62764119"/>
<dbReference type="NCBIfam" id="TIGR01484">
    <property type="entry name" value="HAD-SF-IIB"/>
    <property type="match status" value="1"/>
</dbReference>
<protein>
    <submittedName>
        <fullName evidence="6">Cof-type HAD-IIB family hydrolase</fullName>
    </submittedName>
</protein>
<gene>
    <name evidence="6" type="ORF">C4N19_11280</name>
</gene>